<sequence>MSIQNKFLLDSARAVLIVIDVQEKLCAAMDQDVLRQLVKNTGILLESAHELAVPVLFTEQYVKGLGPTLPELKNRAAAAPSFEKLTFSCCGNQSFVEHLKNCGRTQVIVAGMETHVCVLQTVIELLADGFHVHIVTDAVMSRSGDSKQTAIEAMVLAGAVPTSTESVVFQLLKVAGTDSFRKLSKLVK</sequence>
<dbReference type="InterPro" id="IPR000868">
    <property type="entry name" value="Isochorismatase-like_dom"/>
</dbReference>
<dbReference type="PANTHER" id="PTHR14119:SF3">
    <property type="entry name" value="ISOCHORISMATASE DOMAIN-CONTAINING PROTEIN 2"/>
    <property type="match status" value="1"/>
</dbReference>
<proteinExistence type="predicted"/>
<comment type="caution">
    <text evidence="2">The sequence shown here is derived from an EMBL/GenBank/DDBJ whole genome shotgun (WGS) entry which is preliminary data.</text>
</comment>
<dbReference type="AlphaFoldDB" id="A0A1J5TST3"/>
<dbReference type="Pfam" id="PF00857">
    <property type="entry name" value="Isochorismatase"/>
    <property type="match status" value="1"/>
</dbReference>
<dbReference type="GO" id="GO:0008908">
    <property type="term" value="F:isochorismatase activity"/>
    <property type="evidence" value="ECO:0007669"/>
    <property type="project" value="UniProtKB-EC"/>
</dbReference>
<dbReference type="CDD" id="cd01012">
    <property type="entry name" value="YcaC_related"/>
    <property type="match status" value="1"/>
</dbReference>
<gene>
    <name evidence="2" type="primary">phzD_1</name>
    <name evidence="2" type="ORF">GALL_03180</name>
</gene>
<organism evidence="2">
    <name type="scientific">mine drainage metagenome</name>
    <dbReference type="NCBI Taxonomy" id="410659"/>
    <lineage>
        <taxon>unclassified sequences</taxon>
        <taxon>metagenomes</taxon>
        <taxon>ecological metagenomes</taxon>
    </lineage>
</organism>
<reference evidence="2" key="1">
    <citation type="submission" date="2016-10" db="EMBL/GenBank/DDBJ databases">
        <title>Sequence of Gallionella enrichment culture.</title>
        <authorList>
            <person name="Poehlein A."/>
            <person name="Muehling M."/>
            <person name="Daniel R."/>
        </authorList>
    </citation>
    <scope>NUCLEOTIDE SEQUENCE</scope>
</reference>
<dbReference type="InterPro" id="IPR050993">
    <property type="entry name" value="Isochorismatase_domain"/>
</dbReference>
<evidence type="ECO:0000313" key="2">
    <source>
        <dbReference type="EMBL" id="OIR19437.1"/>
    </source>
</evidence>
<dbReference type="EMBL" id="MLJW01000001">
    <property type="protein sequence ID" value="OIR19437.1"/>
    <property type="molecule type" value="Genomic_DNA"/>
</dbReference>
<keyword evidence="2" id="KW-0378">Hydrolase</keyword>
<feature type="domain" description="Isochorismatase-like" evidence="1">
    <location>
        <begin position="15"/>
        <end position="166"/>
    </location>
</feature>
<dbReference type="SUPFAM" id="SSF52499">
    <property type="entry name" value="Isochorismatase-like hydrolases"/>
    <property type="match status" value="1"/>
</dbReference>
<dbReference type="InterPro" id="IPR036380">
    <property type="entry name" value="Isochorismatase-like_sf"/>
</dbReference>
<accession>A0A1J5TST3</accession>
<dbReference type="Gene3D" id="3.40.50.850">
    <property type="entry name" value="Isochorismatase-like"/>
    <property type="match status" value="1"/>
</dbReference>
<protein>
    <submittedName>
        <fullName evidence="2">Putative isochorismatase</fullName>
        <ecNumber evidence="2">3.3.2.1</ecNumber>
    </submittedName>
</protein>
<name>A0A1J5TST3_9ZZZZ</name>
<dbReference type="PANTHER" id="PTHR14119">
    <property type="entry name" value="HYDROLASE"/>
    <property type="match status" value="1"/>
</dbReference>
<dbReference type="EC" id="3.3.2.1" evidence="2"/>
<evidence type="ECO:0000259" key="1">
    <source>
        <dbReference type="Pfam" id="PF00857"/>
    </source>
</evidence>